<comment type="caution">
    <text evidence="2">The sequence shown here is derived from an EMBL/GenBank/DDBJ whole genome shotgun (WGS) entry which is preliminary data.</text>
</comment>
<proteinExistence type="predicted"/>
<name>A0ABQ8TJ03_PERAM</name>
<evidence type="ECO:0000313" key="2">
    <source>
        <dbReference type="EMBL" id="KAJ4445942.1"/>
    </source>
</evidence>
<evidence type="ECO:0000313" key="3">
    <source>
        <dbReference type="Proteomes" id="UP001148838"/>
    </source>
</evidence>
<feature type="region of interest" description="Disordered" evidence="1">
    <location>
        <begin position="143"/>
        <end position="164"/>
    </location>
</feature>
<gene>
    <name evidence="2" type="ORF">ANN_12628</name>
</gene>
<protein>
    <submittedName>
        <fullName evidence="2">Uncharacterized protein</fullName>
    </submittedName>
</protein>
<keyword evidence="3" id="KW-1185">Reference proteome</keyword>
<sequence>MCGIQSTLQKSVVHVYNELKKEDNEEGIMLKETAITTRIGQLLETQEPKRDFTVMYHTFFNDRRGVAEIISEQHKEHPFTRIQKTRPLQKIWNKRIQCHRVPSGRGYPPEDNLKLPTFKVSATANSKFKDQNPIPNSKCFQKRAKTAQSQRGQQKRPGGNRDATQLYGRTVKDKGIPVTCHEGTWGGGMEVEPHAFHDLGTRMRWCGRHHALTAFYSRERPGRPKRRWEDNIKMDLREVGYDRDWINLAQDRDMWRAYVRAAMNLRIP</sequence>
<dbReference type="EMBL" id="JAJSOF020000009">
    <property type="protein sequence ID" value="KAJ4445942.1"/>
    <property type="molecule type" value="Genomic_DNA"/>
</dbReference>
<dbReference type="Proteomes" id="UP001148838">
    <property type="component" value="Unassembled WGS sequence"/>
</dbReference>
<accession>A0ABQ8TJ03</accession>
<organism evidence="2 3">
    <name type="scientific">Periplaneta americana</name>
    <name type="common">American cockroach</name>
    <name type="synonym">Blatta americana</name>
    <dbReference type="NCBI Taxonomy" id="6978"/>
    <lineage>
        <taxon>Eukaryota</taxon>
        <taxon>Metazoa</taxon>
        <taxon>Ecdysozoa</taxon>
        <taxon>Arthropoda</taxon>
        <taxon>Hexapoda</taxon>
        <taxon>Insecta</taxon>
        <taxon>Pterygota</taxon>
        <taxon>Neoptera</taxon>
        <taxon>Polyneoptera</taxon>
        <taxon>Dictyoptera</taxon>
        <taxon>Blattodea</taxon>
        <taxon>Blattoidea</taxon>
        <taxon>Blattidae</taxon>
        <taxon>Blattinae</taxon>
        <taxon>Periplaneta</taxon>
    </lineage>
</organism>
<evidence type="ECO:0000256" key="1">
    <source>
        <dbReference type="SAM" id="MobiDB-lite"/>
    </source>
</evidence>
<reference evidence="2 3" key="1">
    <citation type="journal article" date="2022" name="Allergy">
        <title>Genome assembly and annotation of Periplaneta americana reveal a comprehensive cockroach allergen profile.</title>
        <authorList>
            <person name="Wang L."/>
            <person name="Xiong Q."/>
            <person name="Saelim N."/>
            <person name="Wang L."/>
            <person name="Nong W."/>
            <person name="Wan A.T."/>
            <person name="Shi M."/>
            <person name="Liu X."/>
            <person name="Cao Q."/>
            <person name="Hui J.H.L."/>
            <person name="Sookrung N."/>
            <person name="Leung T.F."/>
            <person name="Tungtrongchitr A."/>
            <person name="Tsui S.K.W."/>
        </authorList>
    </citation>
    <scope>NUCLEOTIDE SEQUENCE [LARGE SCALE GENOMIC DNA]</scope>
    <source>
        <strain evidence="2">PWHHKU_190912</strain>
    </source>
</reference>